<dbReference type="AlphaFoldDB" id="A0AAU7JD51"/>
<dbReference type="InterPro" id="IPR006059">
    <property type="entry name" value="SBP"/>
</dbReference>
<keyword evidence="2" id="KW-0732">Signal</keyword>
<dbReference type="SUPFAM" id="SSF53850">
    <property type="entry name" value="Periplasmic binding protein-like II"/>
    <property type="match status" value="1"/>
</dbReference>
<gene>
    <name evidence="3" type="ORF">ABEG18_20955</name>
</gene>
<organism evidence="3">
    <name type="scientific">Alsobacter sp. KACC 23698</name>
    <dbReference type="NCBI Taxonomy" id="3149229"/>
    <lineage>
        <taxon>Bacteria</taxon>
        <taxon>Pseudomonadati</taxon>
        <taxon>Pseudomonadota</taxon>
        <taxon>Alphaproteobacteria</taxon>
        <taxon>Hyphomicrobiales</taxon>
        <taxon>Alsobacteraceae</taxon>
        <taxon>Alsobacter</taxon>
    </lineage>
</organism>
<dbReference type="Gene3D" id="3.40.190.10">
    <property type="entry name" value="Periplasmic binding protein-like II"/>
    <property type="match status" value="2"/>
</dbReference>
<dbReference type="EMBL" id="CP157484">
    <property type="protein sequence ID" value="XBO38157.1"/>
    <property type="molecule type" value="Genomic_DNA"/>
</dbReference>
<sequence length="396" mass="43821">MASPLRYWLATAALMAFGALAPLSAQTAKAPAKPKAPLTINVIDVAGDLQISQPALEKFQKEHPDLVSRFVFTKATAPELAGKLRAQQDAGRVDIDFVLTGNDALAAGMEQNIWLEILPKYADRFPALDKLYLPGAYAMQKMAQGQAFVLDWYPSGPLLEYDPQQLKAVPDTAESLLAWCKAHPNRFMYARPANSGPGRTFVMGLPYLLGDKDPQDPIHGWDKTWAYLKEMNTCIEYYPSGTTATMKELAEGSRDIIATTTGWDINPRYLGIVPEQFKVATLKGFHWVGDANYMAIPKGVAPEKLDVVLALMAYLLEPAQQAYMYDHGYMYPGPAIHGVTIDMAPKESQQTIAKFGRQEYAAMISDNPTEPPLDSKPLVAMFDKWDREIGNSKTKK</sequence>
<protein>
    <submittedName>
        <fullName evidence="3">Extracellular solute-binding protein</fullName>
    </submittedName>
</protein>
<accession>A0AAU7JD51</accession>
<keyword evidence="1" id="KW-0574">Periplasm</keyword>
<evidence type="ECO:0000256" key="1">
    <source>
        <dbReference type="ARBA" id="ARBA00022764"/>
    </source>
</evidence>
<dbReference type="PANTHER" id="PTHR42779">
    <property type="entry name" value="PROTEIN YNJB"/>
    <property type="match status" value="1"/>
</dbReference>
<name>A0AAU7JD51_9HYPH</name>
<evidence type="ECO:0000313" key="3">
    <source>
        <dbReference type="EMBL" id="XBO38157.1"/>
    </source>
</evidence>
<dbReference type="RefSeq" id="WP_406854995.1">
    <property type="nucleotide sequence ID" value="NZ_CP157484.1"/>
</dbReference>
<reference evidence="3" key="1">
    <citation type="submission" date="2024-05" db="EMBL/GenBank/DDBJ databases">
        <authorList>
            <person name="Kim S."/>
            <person name="Heo J."/>
            <person name="Choi H."/>
            <person name="Choi Y."/>
            <person name="Kwon S.-W."/>
            <person name="Kim Y."/>
        </authorList>
    </citation>
    <scope>NUCLEOTIDE SEQUENCE</scope>
    <source>
        <strain evidence="3">KACC 23698</strain>
    </source>
</reference>
<dbReference type="PANTHER" id="PTHR42779:SF1">
    <property type="entry name" value="PROTEIN YNJB"/>
    <property type="match status" value="1"/>
</dbReference>
<evidence type="ECO:0000256" key="2">
    <source>
        <dbReference type="SAM" id="SignalP"/>
    </source>
</evidence>
<feature type="chain" id="PRO_5043560153" evidence="2">
    <location>
        <begin position="22"/>
        <end position="396"/>
    </location>
</feature>
<feature type="signal peptide" evidence="2">
    <location>
        <begin position="1"/>
        <end position="21"/>
    </location>
</feature>
<proteinExistence type="predicted"/>
<dbReference type="Pfam" id="PF13416">
    <property type="entry name" value="SBP_bac_8"/>
    <property type="match status" value="1"/>
</dbReference>